<evidence type="ECO:0000313" key="3">
    <source>
        <dbReference type="Proteomes" id="UP000579153"/>
    </source>
</evidence>
<evidence type="ECO:0000313" key="2">
    <source>
        <dbReference type="EMBL" id="MBB5773974.1"/>
    </source>
</evidence>
<name>A0A7W9FYL5_9ACTN</name>
<accession>A0A7W9FYL5</accession>
<protein>
    <submittedName>
        <fullName evidence="2">Uncharacterized protein</fullName>
    </submittedName>
</protein>
<dbReference type="EMBL" id="JACHMB010000001">
    <property type="protein sequence ID" value="MBB5773974.1"/>
    <property type="molecule type" value="Genomic_DNA"/>
</dbReference>
<feature type="region of interest" description="Disordered" evidence="1">
    <location>
        <begin position="52"/>
        <end position="82"/>
    </location>
</feature>
<gene>
    <name evidence="2" type="ORF">HD596_000730</name>
</gene>
<dbReference type="Proteomes" id="UP000579153">
    <property type="component" value="Unassembled WGS sequence"/>
</dbReference>
<reference evidence="2 3" key="1">
    <citation type="submission" date="2020-08" db="EMBL/GenBank/DDBJ databases">
        <title>Sequencing the genomes of 1000 actinobacteria strains.</title>
        <authorList>
            <person name="Klenk H.-P."/>
        </authorList>
    </citation>
    <scope>NUCLEOTIDE SEQUENCE [LARGE SCALE GENOMIC DNA]</scope>
    <source>
        <strain evidence="2 3">DSM 45507</strain>
    </source>
</reference>
<organism evidence="2 3">
    <name type="scientific">Nonomuraea jabiensis</name>
    <dbReference type="NCBI Taxonomy" id="882448"/>
    <lineage>
        <taxon>Bacteria</taxon>
        <taxon>Bacillati</taxon>
        <taxon>Actinomycetota</taxon>
        <taxon>Actinomycetes</taxon>
        <taxon>Streptosporangiales</taxon>
        <taxon>Streptosporangiaceae</taxon>
        <taxon>Nonomuraea</taxon>
    </lineage>
</organism>
<evidence type="ECO:0000256" key="1">
    <source>
        <dbReference type="SAM" id="MobiDB-lite"/>
    </source>
</evidence>
<dbReference type="AlphaFoldDB" id="A0A7W9FYL5"/>
<proteinExistence type="predicted"/>
<feature type="compositionally biased region" description="Polar residues" evidence="1">
    <location>
        <begin position="10"/>
        <end position="31"/>
    </location>
</feature>
<sequence>MPKLIETRNHQNSGQATHRQGSSGSPGSAIQSRAEPRNVTDVAKRLVGPDAEILMGGGAPHPNQDSEMEPVRAKAGPALCAL</sequence>
<feature type="region of interest" description="Disordered" evidence="1">
    <location>
        <begin position="1"/>
        <end position="39"/>
    </location>
</feature>
<comment type="caution">
    <text evidence="2">The sequence shown here is derived from an EMBL/GenBank/DDBJ whole genome shotgun (WGS) entry which is preliminary data.</text>
</comment>
<keyword evidence="3" id="KW-1185">Reference proteome</keyword>